<gene>
    <name evidence="1" type="ORF">D0Z00_002033</name>
</gene>
<evidence type="ECO:0000313" key="2">
    <source>
        <dbReference type="Proteomes" id="UP000744676"/>
    </source>
</evidence>
<reference evidence="1 2" key="1">
    <citation type="journal article" date="2020" name="Front. Microbiol.">
        <title>Phenotypic and Genetic Characterization of the Cheese Ripening Yeast Geotrichum candidum.</title>
        <authorList>
            <person name="Perkins V."/>
            <person name="Vignola S."/>
            <person name="Lessard M.H."/>
            <person name="Plante P.L."/>
            <person name="Corbeil J."/>
            <person name="Dugat-Bony E."/>
            <person name="Frenette M."/>
            <person name="Labrie S."/>
        </authorList>
    </citation>
    <scope>NUCLEOTIDE SEQUENCE [LARGE SCALE GENOMIC DNA]</scope>
    <source>
        <strain evidence="1 2">LMA-1147</strain>
    </source>
</reference>
<protein>
    <submittedName>
        <fullName evidence="1">Uncharacterized protein</fullName>
    </submittedName>
</protein>
<name>A0ACB6V5D8_9ASCO</name>
<dbReference type="Proteomes" id="UP000744676">
    <property type="component" value="Unassembled WGS sequence"/>
</dbReference>
<accession>A0ACB6V5D8</accession>
<proteinExistence type="predicted"/>
<organism evidence="1 2">
    <name type="scientific">Geotrichum galactomycetum</name>
    <dbReference type="NCBI Taxonomy" id="27317"/>
    <lineage>
        <taxon>Eukaryota</taxon>
        <taxon>Fungi</taxon>
        <taxon>Dikarya</taxon>
        <taxon>Ascomycota</taxon>
        <taxon>Saccharomycotina</taxon>
        <taxon>Dipodascomycetes</taxon>
        <taxon>Dipodascales</taxon>
        <taxon>Dipodascaceae</taxon>
        <taxon>Geotrichum</taxon>
    </lineage>
</organism>
<evidence type="ECO:0000313" key="1">
    <source>
        <dbReference type="EMBL" id="KAF5098511.1"/>
    </source>
</evidence>
<dbReference type="EMBL" id="QVQA01000046">
    <property type="protein sequence ID" value="KAF5098511.1"/>
    <property type="molecule type" value="Genomic_DNA"/>
</dbReference>
<sequence length="77" mass="8957">MVLETPEDSTLGHDVRGDEIKLLEWLVGKDADDKEVLAKAKALQAKGAKERAEHQKKYNDKLEKEERPKKRQRKLFE</sequence>
<keyword evidence="2" id="KW-1185">Reference proteome</keyword>
<comment type="caution">
    <text evidence="1">The sequence shown here is derived from an EMBL/GenBank/DDBJ whole genome shotgun (WGS) entry which is preliminary data.</text>
</comment>